<dbReference type="RefSeq" id="WP_089357207.1">
    <property type="nucleotide sequence ID" value="NZ_FZPD01000004.1"/>
</dbReference>
<name>A0A239K7X1_EKHLU</name>
<reference evidence="2 3" key="1">
    <citation type="submission" date="2017-06" db="EMBL/GenBank/DDBJ databases">
        <authorList>
            <person name="Kim H.J."/>
            <person name="Triplett B.A."/>
        </authorList>
    </citation>
    <scope>NUCLEOTIDE SEQUENCE [LARGE SCALE GENOMIC DNA]</scope>
    <source>
        <strain evidence="2 3">DSM 19307</strain>
    </source>
</reference>
<evidence type="ECO:0000256" key="1">
    <source>
        <dbReference type="SAM" id="SignalP"/>
    </source>
</evidence>
<dbReference type="Proteomes" id="UP000198393">
    <property type="component" value="Unassembled WGS sequence"/>
</dbReference>
<evidence type="ECO:0000313" key="3">
    <source>
        <dbReference type="Proteomes" id="UP000198393"/>
    </source>
</evidence>
<evidence type="ECO:0000313" key="2">
    <source>
        <dbReference type="EMBL" id="SNT14566.1"/>
    </source>
</evidence>
<feature type="chain" id="PRO_5012873375" evidence="1">
    <location>
        <begin position="23"/>
        <end position="235"/>
    </location>
</feature>
<dbReference type="OrthoDB" id="759189at2"/>
<sequence length="235" mass="27034">MYFRKTYLISTLFLFISTFLSGQIQRNTGQITGGTYSGSTIEAFSSVPESFPNDNYLYAEWYYGSINLKGSDKVDVKEIPIKINVVRNTLEFRHQNVVKEIDIKAINSLKLLIPNQLQPAEFISMESEGGLKVFKINHIGDKYSSFVHFTYQVIPADYNAQFDTGSKTDRVKIDPNYYLKEGEGPLTKVKLNKKGIRNYFEERSPAAYDYIKKNKPQLDTEYDLSQLMIKLNELL</sequence>
<feature type="signal peptide" evidence="1">
    <location>
        <begin position="1"/>
        <end position="22"/>
    </location>
</feature>
<gene>
    <name evidence="2" type="ORF">SAMN05421640_2502</name>
</gene>
<dbReference type="EMBL" id="FZPD01000004">
    <property type="protein sequence ID" value="SNT14566.1"/>
    <property type="molecule type" value="Genomic_DNA"/>
</dbReference>
<keyword evidence="3" id="KW-1185">Reference proteome</keyword>
<protein>
    <submittedName>
        <fullName evidence="2">Uncharacterized protein</fullName>
    </submittedName>
</protein>
<organism evidence="2 3">
    <name type="scientific">Ekhidna lutea</name>
    <dbReference type="NCBI Taxonomy" id="447679"/>
    <lineage>
        <taxon>Bacteria</taxon>
        <taxon>Pseudomonadati</taxon>
        <taxon>Bacteroidota</taxon>
        <taxon>Cytophagia</taxon>
        <taxon>Cytophagales</taxon>
        <taxon>Reichenbachiellaceae</taxon>
        <taxon>Ekhidna</taxon>
    </lineage>
</organism>
<accession>A0A239K7X1</accession>
<proteinExistence type="predicted"/>
<keyword evidence="1" id="KW-0732">Signal</keyword>
<dbReference type="AlphaFoldDB" id="A0A239K7X1"/>